<feature type="domain" description="EamA" evidence="7">
    <location>
        <begin position="4"/>
        <end position="138"/>
    </location>
</feature>
<evidence type="ECO:0000256" key="4">
    <source>
        <dbReference type="ARBA" id="ARBA00022989"/>
    </source>
</evidence>
<evidence type="ECO:0000256" key="1">
    <source>
        <dbReference type="ARBA" id="ARBA00004141"/>
    </source>
</evidence>
<dbReference type="PANTHER" id="PTHR32322">
    <property type="entry name" value="INNER MEMBRANE TRANSPORTER"/>
    <property type="match status" value="1"/>
</dbReference>
<dbReference type="Proteomes" id="UP000178328">
    <property type="component" value="Unassembled WGS sequence"/>
</dbReference>
<accession>A0A1F6DUS2</accession>
<protein>
    <recommendedName>
        <fullName evidence="7">EamA domain-containing protein</fullName>
    </recommendedName>
</protein>
<reference evidence="8 9" key="1">
    <citation type="journal article" date="2016" name="Nat. Commun.">
        <title>Thousands of microbial genomes shed light on interconnected biogeochemical processes in an aquifer system.</title>
        <authorList>
            <person name="Anantharaman K."/>
            <person name="Brown C.T."/>
            <person name="Hug L.A."/>
            <person name="Sharon I."/>
            <person name="Castelle C.J."/>
            <person name="Probst A.J."/>
            <person name="Thomas B.C."/>
            <person name="Singh A."/>
            <person name="Wilkins M.J."/>
            <person name="Karaoz U."/>
            <person name="Brodie E.L."/>
            <person name="Williams K.H."/>
            <person name="Hubbard S.S."/>
            <person name="Banfield J.F."/>
        </authorList>
    </citation>
    <scope>NUCLEOTIDE SEQUENCE [LARGE SCALE GENOMIC DNA]</scope>
</reference>
<evidence type="ECO:0000256" key="2">
    <source>
        <dbReference type="ARBA" id="ARBA00007362"/>
    </source>
</evidence>
<dbReference type="GO" id="GO:0016020">
    <property type="term" value="C:membrane"/>
    <property type="evidence" value="ECO:0007669"/>
    <property type="project" value="UniProtKB-SubCell"/>
</dbReference>
<proteinExistence type="inferred from homology"/>
<evidence type="ECO:0000256" key="5">
    <source>
        <dbReference type="ARBA" id="ARBA00023136"/>
    </source>
</evidence>
<evidence type="ECO:0000313" key="9">
    <source>
        <dbReference type="Proteomes" id="UP000178328"/>
    </source>
</evidence>
<name>A0A1F6DUS2_9BACT</name>
<feature type="transmembrane region" description="Helical" evidence="6">
    <location>
        <begin position="190"/>
        <end position="213"/>
    </location>
</feature>
<dbReference type="AlphaFoldDB" id="A0A1F6DUS2"/>
<feature type="transmembrane region" description="Helical" evidence="6">
    <location>
        <begin position="273"/>
        <end position="293"/>
    </location>
</feature>
<feature type="transmembrane region" description="Helical" evidence="6">
    <location>
        <begin position="90"/>
        <end position="111"/>
    </location>
</feature>
<dbReference type="InterPro" id="IPR000620">
    <property type="entry name" value="EamA_dom"/>
</dbReference>
<dbReference type="PANTHER" id="PTHR32322:SF2">
    <property type="entry name" value="EAMA DOMAIN-CONTAINING PROTEIN"/>
    <property type="match status" value="1"/>
</dbReference>
<dbReference type="Pfam" id="PF00892">
    <property type="entry name" value="EamA"/>
    <property type="match status" value="2"/>
</dbReference>
<comment type="similarity">
    <text evidence="2">Belongs to the EamA transporter family.</text>
</comment>
<evidence type="ECO:0000313" key="8">
    <source>
        <dbReference type="EMBL" id="OGG65087.1"/>
    </source>
</evidence>
<gene>
    <name evidence="8" type="ORF">A3C18_00165</name>
</gene>
<organism evidence="8 9">
    <name type="scientific">Candidatus Kaiserbacteria bacterium RIFCSPHIGHO2_02_FULL_54_11b</name>
    <dbReference type="NCBI Taxonomy" id="1798494"/>
    <lineage>
        <taxon>Bacteria</taxon>
        <taxon>Candidatus Kaiseribacteriota</taxon>
    </lineage>
</organism>
<feature type="transmembrane region" description="Helical" evidence="6">
    <location>
        <begin position="249"/>
        <end position="267"/>
    </location>
</feature>
<keyword evidence="4 6" id="KW-1133">Transmembrane helix</keyword>
<dbReference type="InterPro" id="IPR037185">
    <property type="entry name" value="EmrE-like"/>
</dbReference>
<evidence type="ECO:0000256" key="6">
    <source>
        <dbReference type="SAM" id="Phobius"/>
    </source>
</evidence>
<comment type="subcellular location">
    <subcellularLocation>
        <location evidence="1">Membrane</location>
        <topology evidence="1">Multi-pass membrane protein</topology>
    </subcellularLocation>
</comment>
<comment type="caution">
    <text evidence="8">The sequence shown here is derived from an EMBL/GenBank/DDBJ whole genome shotgun (WGS) entry which is preliminary data.</text>
</comment>
<dbReference type="STRING" id="1798494.A3C18_00165"/>
<evidence type="ECO:0000259" key="7">
    <source>
        <dbReference type="Pfam" id="PF00892"/>
    </source>
</evidence>
<keyword evidence="3 6" id="KW-0812">Transmembrane</keyword>
<dbReference type="SUPFAM" id="SSF103481">
    <property type="entry name" value="Multidrug resistance efflux transporter EmrE"/>
    <property type="match status" value="2"/>
</dbReference>
<keyword evidence="5 6" id="KW-0472">Membrane</keyword>
<feature type="transmembrane region" description="Helical" evidence="6">
    <location>
        <begin position="65"/>
        <end position="84"/>
    </location>
</feature>
<dbReference type="InterPro" id="IPR050638">
    <property type="entry name" value="AA-Vitamin_Transporters"/>
</dbReference>
<feature type="transmembrane region" description="Helical" evidence="6">
    <location>
        <begin position="32"/>
        <end position="53"/>
    </location>
</feature>
<sequence length="297" mass="32255">MSYGPLLIFVAAVLWGLDGILRRSLFSLPPITIVFFEHLIGAIIIAPFLYSAWKSEKLSSNEWKALGLVSLFSGVLGTLFFTAALLKVNFIAFSVVFLIQKLQPIFAIAMGRVVLGEQVTRQYMMWAALALVAGYFVTFPNGIVNVGESGAYVLAALYALLAAICWGSSTAFSRYVLLNHSNTFVTGMRFFLTVPLALIGVFILGASSSLSAVTPSQGLTLAAIAVSTGMLALWIYYRGLKTTPVRVSAIVELAFPMTAVLIDYFLYGTTLAFTQYLAAIILLFAMYKVSSLIRQSS</sequence>
<evidence type="ECO:0000256" key="3">
    <source>
        <dbReference type="ARBA" id="ARBA00022692"/>
    </source>
</evidence>
<feature type="transmembrane region" description="Helical" evidence="6">
    <location>
        <begin position="219"/>
        <end position="237"/>
    </location>
</feature>
<feature type="transmembrane region" description="Helical" evidence="6">
    <location>
        <begin position="155"/>
        <end position="178"/>
    </location>
</feature>
<feature type="transmembrane region" description="Helical" evidence="6">
    <location>
        <begin position="123"/>
        <end position="143"/>
    </location>
</feature>
<feature type="domain" description="EamA" evidence="7">
    <location>
        <begin position="155"/>
        <end position="287"/>
    </location>
</feature>
<dbReference type="EMBL" id="MFLH01000002">
    <property type="protein sequence ID" value="OGG65087.1"/>
    <property type="molecule type" value="Genomic_DNA"/>
</dbReference>